<proteinExistence type="predicted"/>
<name>A0ABQ6NEP6_9BACL</name>
<reference evidence="2 3" key="1">
    <citation type="submission" date="2023-05" db="EMBL/GenBank/DDBJ databases">
        <title>Draft genome of Paenibacillus sp. CCS26.</title>
        <authorList>
            <person name="Akita H."/>
            <person name="Shinto Y."/>
            <person name="Kimura Z."/>
        </authorList>
    </citation>
    <scope>NUCLEOTIDE SEQUENCE [LARGE SCALE GENOMIC DNA]</scope>
    <source>
        <strain evidence="2 3">CCS26</strain>
    </source>
</reference>
<dbReference type="RefSeq" id="WP_317978819.1">
    <property type="nucleotide sequence ID" value="NZ_BTCL01000002.1"/>
</dbReference>
<organism evidence="2 3">
    <name type="scientific">Paenibacillus glycanilyticus</name>
    <dbReference type="NCBI Taxonomy" id="126569"/>
    <lineage>
        <taxon>Bacteria</taxon>
        <taxon>Bacillati</taxon>
        <taxon>Bacillota</taxon>
        <taxon>Bacilli</taxon>
        <taxon>Bacillales</taxon>
        <taxon>Paenibacillaceae</taxon>
        <taxon>Paenibacillus</taxon>
    </lineage>
</organism>
<keyword evidence="3" id="KW-1185">Reference proteome</keyword>
<evidence type="ECO:0000313" key="3">
    <source>
        <dbReference type="Proteomes" id="UP001285921"/>
    </source>
</evidence>
<evidence type="ECO:0000313" key="2">
    <source>
        <dbReference type="EMBL" id="GMK43571.1"/>
    </source>
</evidence>
<keyword evidence="1" id="KW-1133">Transmembrane helix</keyword>
<keyword evidence="1" id="KW-0472">Membrane</keyword>
<protein>
    <submittedName>
        <fullName evidence="2">Uncharacterized protein</fullName>
    </submittedName>
</protein>
<accession>A0ABQ6NEP6</accession>
<keyword evidence="1" id="KW-0812">Transmembrane</keyword>
<dbReference type="EMBL" id="BTCL01000002">
    <property type="protein sequence ID" value="GMK43571.1"/>
    <property type="molecule type" value="Genomic_DNA"/>
</dbReference>
<evidence type="ECO:0000256" key="1">
    <source>
        <dbReference type="SAM" id="Phobius"/>
    </source>
</evidence>
<comment type="caution">
    <text evidence="2">The sequence shown here is derived from an EMBL/GenBank/DDBJ whole genome shotgun (WGS) entry which is preliminary data.</text>
</comment>
<sequence length="234" mass="25757">MYPKIRTGRQIWLMRTAIAIAVCLVLFIGFVYAYDRPGGIADWRYSRASGISGTIKIPLGNTPEEAVRKFRVDARTHIIYREPVAGGFLLFNKLNEQKEGNNLGLEFVRKTLLGWKWVYGGNYSYSAAADQNEALNFMSIPKYKGINGPFPIIYGQLANSAVAGVKVTVGGEAAGEYNAKIISEGVQQRIWYALLPAAADKPYKIEALNGEGKVVASKTFDDPTDFGSIMMATK</sequence>
<dbReference type="Proteomes" id="UP001285921">
    <property type="component" value="Unassembled WGS sequence"/>
</dbReference>
<gene>
    <name evidence="2" type="ORF">PghCCS26_06980</name>
</gene>
<feature type="transmembrane region" description="Helical" evidence="1">
    <location>
        <begin position="12"/>
        <end position="34"/>
    </location>
</feature>